<dbReference type="EMBL" id="BQKI01000006">
    <property type="protein sequence ID" value="GJM95786.1"/>
    <property type="molecule type" value="Genomic_DNA"/>
</dbReference>
<evidence type="ECO:0000313" key="2">
    <source>
        <dbReference type="EMBL" id="GJM95786.1"/>
    </source>
</evidence>
<protein>
    <submittedName>
        <fullName evidence="2">Uncharacterized protein</fullName>
    </submittedName>
</protein>
<evidence type="ECO:0000313" key="3">
    <source>
        <dbReference type="Proteomes" id="UP001054889"/>
    </source>
</evidence>
<dbReference type="Proteomes" id="UP001054889">
    <property type="component" value="Unassembled WGS sequence"/>
</dbReference>
<sequence length="74" mass="7998">MPGARRRQRQWQSRRSGDGAALKEAERGQMNARLREGWPELGIENGLTVIRAIEGGAAQSLVNGLGEEDTIPGA</sequence>
<proteinExistence type="predicted"/>
<dbReference type="AlphaFoldDB" id="A0AAV5CBU9"/>
<name>A0AAV5CBU9_ELECO</name>
<feature type="compositionally biased region" description="Basic and acidic residues" evidence="1">
    <location>
        <begin position="15"/>
        <end position="28"/>
    </location>
</feature>
<comment type="caution">
    <text evidence="2">The sequence shown here is derived from an EMBL/GenBank/DDBJ whole genome shotgun (WGS) entry which is preliminary data.</text>
</comment>
<reference evidence="2" key="1">
    <citation type="journal article" date="2018" name="DNA Res.">
        <title>Multiple hybrid de novo genome assembly of finger millet, an orphan allotetraploid crop.</title>
        <authorList>
            <person name="Hatakeyama M."/>
            <person name="Aluri S."/>
            <person name="Balachadran M.T."/>
            <person name="Sivarajan S.R."/>
            <person name="Patrignani A."/>
            <person name="Gruter S."/>
            <person name="Poveda L."/>
            <person name="Shimizu-Inatsugi R."/>
            <person name="Baeten J."/>
            <person name="Francoijs K.J."/>
            <person name="Nataraja K.N."/>
            <person name="Reddy Y.A.N."/>
            <person name="Phadnis S."/>
            <person name="Ravikumar R.L."/>
            <person name="Schlapbach R."/>
            <person name="Sreeman S.M."/>
            <person name="Shimizu K.K."/>
        </authorList>
    </citation>
    <scope>NUCLEOTIDE SEQUENCE</scope>
</reference>
<reference evidence="2" key="2">
    <citation type="submission" date="2021-12" db="EMBL/GenBank/DDBJ databases">
        <title>Resequencing data analysis of finger millet.</title>
        <authorList>
            <person name="Hatakeyama M."/>
            <person name="Aluri S."/>
            <person name="Balachadran M.T."/>
            <person name="Sivarajan S.R."/>
            <person name="Poveda L."/>
            <person name="Shimizu-Inatsugi R."/>
            <person name="Schlapbach R."/>
            <person name="Sreeman S.M."/>
            <person name="Shimizu K.K."/>
        </authorList>
    </citation>
    <scope>NUCLEOTIDE SEQUENCE</scope>
</reference>
<accession>A0AAV5CBU9</accession>
<organism evidence="2 3">
    <name type="scientific">Eleusine coracana subsp. coracana</name>
    <dbReference type="NCBI Taxonomy" id="191504"/>
    <lineage>
        <taxon>Eukaryota</taxon>
        <taxon>Viridiplantae</taxon>
        <taxon>Streptophyta</taxon>
        <taxon>Embryophyta</taxon>
        <taxon>Tracheophyta</taxon>
        <taxon>Spermatophyta</taxon>
        <taxon>Magnoliopsida</taxon>
        <taxon>Liliopsida</taxon>
        <taxon>Poales</taxon>
        <taxon>Poaceae</taxon>
        <taxon>PACMAD clade</taxon>
        <taxon>Chloridoideae</taxon>
        <taxon>Cynodonteae</taxon>
        <taxon>Eleusininae</taxon>
        <taxon>Eleusine</taxon>
    </lineage>
</organism>
<evidence type="ECO:0000256" key="1">
    <source>
        <dbReference type="SAM" id="MobiDB-lite"/>
    </source>
</evidence>
<gene>
    <name evidence="2" type="primary">ga12564</name>
    <name evidence="2" type="ORF">PR202_ga12564</name>
</gene>
<feature type="region of interest" description="Disordered" evidence="1">
    <location>
        <begin position="1"/>
        <end position="28"/>
    </location>
</feature>
<keyword evidence="3" id="KW-1185">Reference proteome</keyword>